<evidence type="ECO:0000313" key="1">
    <source>
        <dbReference type="EMBL" id="UZE95156.1"/>
    </source>
</evidence>
<accession>A0ABY6MZ88</accession>
<protein>
    <recommendedName>
        <fullName evidence="3">Glycosyltransferase</fullName>
    </recommendedName>
</protein>
<evidence type="ECO:0008006" key="3">
    <source>
        <dbReference type="Google" id="ProtNLM"/>
    </source>
</evidence>
<dbReference type="Gene3D" id="3.40.50.2000">
    <property type="entry name" value="Glycogen Phosphorylase B"/>
    <property type="match status" value="1"/>
</dbReference>
<dbReference type="EMBL" id="CP100390">
    <property type="protein sequence ID" value="UZE95156.1"/>
    <property type="molecule type" value="Genomic_DNA"/>
</dbReference>
<name>A0ABY6MZ88_9ALTE</name>
<sequence length="353" mass="40705">MKTIGIFTPYSLTPYHPRLESIITALDKADYEVSLHQSPIKASILKKLLNLLVLNFVDLYSVLNLAKKTKQVDVVFIQSFRYLPLAIFARYYKKKVIYETLDNNIHLWFYYLVKQFPFLQKLPLAINTFENFEKKLVFRFTDKVIVNSAALMNYFGHRASLIYYTSPLENICQKISTERPTCLIYIGWFCEMKGAYTMIKLAKQLKLRLIVYGRITEEKVKGAASSEPLVTVYGHLSSTDLKKELPLLFSKYNAVGLSLTNSVNHSNATQEINKDIDYMALGIPIIGNSRGPTAEKINNGCGLFYEDLLESHTLIEDTDRLSKISKQEIKLYNQRYSTEQFEDQINRVILEIL</sequence>
<proteinExistence type="predicted"/>
<reference evidence="1" key="1">
    <citation type="submission" date="2022-06" db="EMBL/GenBank/DDBJ databases">
        <title>Alkalimarinus sp. nov., isolated from gut of a Alitta virens.</title>
        <authorList>
            <person name="Yang A.I."/>
            <person name="Shin N.-R."/>
        </authorList>
    </citation>
    <scope>NUCLEOTIDE SEQUENCE</scope>
    <source>
        <strain evidence="1">A2M4</strain>
    </source>
</reference>
<organism evidence="1 2">
    <name type="scientific">Alkalimarinus alittae</name>
    <dbReference type="NCBI Taxonomy" id="2961619"/>
    <lineage>
        <taxon>Bacteria</taxon>
        <taxon>Pseudomonadati</taxon>
        <taxon>Pseudomonadota</taxon>
        <taxon>Gammaproteobacteria</taxon>
        <taxon>Alteromonadales</taxon>
        <taxon>Alteromonadaceae</taxon>
        <taxon>Alkalimarinus</taxon>
    </lineage>
</organism>
<gene>
    <name evidence="1" type="ORF">NKI27_13915</name>
</gene>
<dbReference type="Proteomes" id="UP001163739">
    <property type="component" value="Chromosome"/>
</dbReference>
<dbReference type="SUPFAM" id="SSF53756">
    <property type="entry name" value="UDP-Glycosyltransferase/glycogen phosphorylase"/>
    <property type="match status" value="1"/>
</dbReference>
<dbReference type="RefSeq" id="WP_265046645.1">
    <property type="nucleotide sequence ID" value="NZ_CP100390.1"/>
</dbReference>
<keyword evidence="2" id="KW-1185">Reference proteome</keyword>
<evidence type="ECO:0000313" key="2">
    <source>
        <dbReference type="Proteomes" id="UP001163739"/>
    </source>
</evidence>